<reference evidence="5 6" key="1">
    <citation type="submission" date="2023-03" db="EMBL/GenBank/DDBJ databases">
        <title>Draft genome sequence of the bacteria which degrade cell wall of Tricholomamatutake.</title>
        <authorList>
            <person name="Konishi Y."/>
            <person name="Fukuta Y."/>
            <person name="Shirasaka N."/>
        </authorList>
    </citation>
    <scope>NUCLEOTIDE SEQUENCE [LARGE SCALE GENOMIC DNA]</scope>
    <source>
        <strain evidence="6">mu1</strain>
    </source>
</reference>
<dbReference type="PANTHER" id="PTHR44846">
    <property type="entry name" value="MANNOSYL-D-GLYCERATE TRANSPORT/METABOLISM SYSTEM REPRESSOR MNGR-RELATED"/>
    <property type="match status" value="1"/>
</dbReference>
<evidence type="ECO:0000256" key="3">
    <source>
        <dbReference type="ARBA" id="ARBA00023163"/>
    </source>
</evidence>
<dbReference type="EMBL" id="BSSQ01000016">
    <property type="protein sequence ID" value="GLX69756.1"/>
    <property type="molecule type" value="Genomic_DNA"/>
</dbReference>
<proteinExistence type="predicted"/>
<dbReference type="SUPFAM" id="SSF46785">
    <property type="entry name" value="Winged helix' DNA-binding domain"/>
    <property type="match status" value="1"/>
</dbReference>
<dbReference type="SMART" id="SM00866">
    <property type="entry name" value="UTRA"/>
    <property type="match status" value="1"/>
</dbReference>
<evidence type="ECO:0000256" key="2">
    <source>
        <dbReference type="ARBA" id="ARBA00023125"/>
    </source>
</evidence>
<evidence type="ECO:0000313" key="6">
    <source>
        <dbReference type="Proteomes" id="UP001157114"/>
    </source>
</evidence>
<sequence>MSRKSKPLYLQIKSIVKDRILHGVYPLGSIIPSEPQLEEEFGVSKVTVRGAISELAQEGYLEKGSGKGTKVIRNTSVSKLSKQKRFTEVLVEGGHRIRKELLAAEAAELGPGNLPHSLFGEQAYRIERLYYLNDEPYIHYTHYVTKRVGSIELSDLGSQSLYDMLGELEAAPEKFRDEFAVALAPDDIAQKLGVAAATPLLMRSRYSYDSAGQLIEYSEGLYNSALHRYVVNYDV</sequence>
<feature type="domain" description="HTH gntR-type" evidence="4">
    <location>
        <begin position="6"/>
        <end position="74"/>
    </location>
</feature>
<dbReference type="PRINTS" id="PR00035">
    <property type="entry name" value="HTHGNTR"/>
</dbReference>
<evidence type="ECO:0000259" key="4">
    <source>
        <dbReference type="PROSITE" id="PS50949"/>
    </source>
</evidence>
<dbReference type="InterPro" id="IPR000524">
    <property type="entry name" value="Tscrpt_reg_HTH_GntR"/>
</dbReference>
<dbReference type="CDD" id="cd07377">
    <property type="entry name" value="WHTH_GntR"/>
    <property type="match status" value="1"/>
</dbReference>
<dbReference type="SMART" id="SM00345">
    <property type="entry name" value="HTH_GNTR"/>
    <property type="match status" value="1"/>
</dbReference>
<dbReference type="InterPro" id="IPR011663">
    <property type="entry name" value="UTRA"/>
</dbReference>
<evidence type="ECO:0000313" key="5">
    <source>
        <dbReference type="EMBL" id="GLX69756.1"/>
    </source>
</evidence>
<dbReference type="InterPro" id="IPR036388">
    <property type="entry name" value="WH-like_DNA-bd_sf"/>
</dbReference>
<dbReference type="PANTHER" id="PTHR44846:SF1">
    <property type="entry name" value="MANNOSYL-D-GLYCERATE TRANSPORT_METABOLISM SYSTEM REPRESSOR MNGR-RELATED"/>
    <property type="match status" value="1"/>
</dbReference>
<dbReference type="SUPFAM" id="SSF64288">
    <property type="entry name" value="Chorismate lyase-like"/>
    <property type="match status" value="1"/>
</dbReference>
<dbReference type="InterPro" id="IPR036390">
    <property type="entry name" value="WH_DNA-bd_sf"/>
</dbReference>
<keyword evidence="1" id="KW-0805">Transcription regulation</keyword>
<accession>A0ABQ6GJF8</accession>
<dbReference type="Proteomes" id="UP001157114">
    <property type="component" value="Unassembled WGS sequence"/>
</dbReference>
<keyword evidence="2" id="KW-0238">DNA-binding</keyword>
<gene>
    <name evidence="5" type="ORF">MU1_41020</name>
</gene>
<protein>
    <submittedName>
        <fullName evidence="5">GntR family transcriptional regulator</fullName>
    </submittedName>
</protein>
<dbReference type="Gene3D" id="3.40.1410.10">
    <property type="entry name" value="Chorismate lyase-like"/>
    <property type="match status" value="1"/>
</dbReference>
<keyword evidence="6" id="KW-1185">Reference proteome</keyword>
<dbReference type="Pfam" id="PF07702">
    <property type="entry name" value="UTRA"/>
    <property type="match status" value="1"/>
</dbReference>
<organism evidence="5 6">
    <name type="scientific">Paenibacillus glycanilyticus</name>
    <dbReference type="NCBI Taxonomy" id="126569"/>
    <lineage>
        <taxon>Bacteria</taxon>
        <taxon>Bacillati</taxon>
        <taxon>Bacillota</taxon>
        <taxon>Bacilli</taxon>
        <taxon>Bacillales</taxon>
        <taxon>Paenibacillaceae</taxon>
        <taxon>Paenibacillus</taxon>
    </lineage>
</organism>
<dbReference type="InterPro" id="IPR050679">
    <property type="entry name" value="Bact_HTH_transcr_reg"/>
</dbReference>
<keyword evidence="3" id="KW-0804">Transcription</keyword>
<name>A0ABQ6GJF8_9BACL</name>
<dbReference type="PROSITE" id="PS50949">
    <property type="entry name" value="HTH_GNTR"/>
    <property type="match status" value="1"/>
</dbReference>
<comment type="caution">
    <text evidence="5">The sequence shown here is derived from an EMBL/GenBank/DDBJ whole genome shotgun (WGS) entry which is preliminary data.</text>
</comment>
<dbReference type="Gene3D" id="1.10.10.10">
    <property type="entry name" value="Winged helix-like DNA-binding domain superfamily/Winged helix DNA-binding domain"/>
    <property type="match status" value="1"/>
</dbReference>
<dbReference type="Pfam" id="PF00392">
    <property type="entry name" value="GntR"/>
    <property type="match status" value="1"/>
</dbReference>
<dbReference type="InterPro" id="IPR028978">
    <property type="entry name" value="Chorismate_lyase_/UTRA_dom_sf"/>
</dbReference>
<evidence type="ECO:0000256" key="1">
    <source>
        <dbReference type="ARBA" id="ARBA00023015"/>
    </source>
</evidence>